<keyword evidence="2" id="KW-1185">Reference proteome</keyword>
<dbReference type="Proteomes" id="UP000694548">
    <property type="component" value="Chromosome sgr03"/>
</dbReference>
<reference evidence="1" key="1">
    <citation type="submission" date="2014-08" db="EMBL/GenBank/DDBJ databases">
        <authorList>
            <person name="Senf B."/>
            <person name="Petzold A."/>
            <person name="Downie B.R."/>
            <person name="Koch P."/>
            <person name="Platzer M."/>
        </authorList>
    </citation>
    <scope>NUCLEOTIDE SEQUENCE [LARGE SCALE GENOMIC DNA]</scope>
    <source>
        <strain evidence="1">GRZ</strain>
    </source>
</reference>
<name>A0A8C6KZI1_NOTFU</name>
<organism evidence="1 2">
    <name type="scientific">Nothobranchius furzeri</name>
    <name type="common">Turquoise killifish</name>
    <dbReference type="NCBI Taxonomy" id="105023"/>
    <lineage>
        <taxon>Eukaryota</taxon>
        <taxon>Metazoa</taxon>
        <taxon>Chordata</taxon>
        <taxon>Craniata</taxon>
        <taxon>Vertebrata</taxon>
        <taxon>Euteleostomi</taxon>
        <taxon>Actinopterygii</taxon>
        <taxon>Neopterygii</taxon>
        <taxon>Teleostei</taxon>
        <taxon>Neoteleostei</taxon>
        <taxon>Acanthomorphata</taxon>
        <taxon>Ovalentaria</taxon>
        <taxon>Atherinomorphae</taxon>
        <taxon>Cyprinodontiformes</taxon>
        <taxon>Nothobranchiidae</taxon>
        <taxon>Nothobranchius</taxon>
    </lineage>
</organism>
<evidence type="ECO:0000313" key="1">
    <source>
        <dbReference type="Ensembl" id="ENSNFUP00015013375.1"/>
    </source>
</evidence>
<sequence length="117" mass="13627">MKFKLTSIQQHLNLTVHIRCVQQTGDHKRALLNKKSPSHFMLSKIISLHKKEEVTVSRDNIRRTLQRNGMHGYRPRKKSLLAHLGLARAHAGKDEDYWVSRLWRDKIKITGFGTNGF</sequence>
<dbReference type="Ensembl" id="ENSNFUT00015014053.1">
    <property type="protein sequence ID" value="ENSNFUP00015013375.1"/>
    <property type="gene ID" value="ENSNFUG00015006566.1"/>
</dbReference>
<protein>
    <recommendedName>
        <fullName evidence="3">Transposase Tc1-like domain-containing protein</fullName>
    </recommendedName>
</protein>
<reference evidence="1" key="2">
    <citation type="submission" date="2025-08" db="UniProtKB">
        <authorList>
            <consortium name="Ensembl"/>
        </authorList>
    </citation>
    <scope>IDENTIFICATION</scope>
</reference>
<evidence type="ECO:0000313" key="2">
    <source>
        <dbReference type="Proteomes" id="UP000694548"/>
    </source>
</evidence>
<evidence type="ECO:0008006" key="3">
    <source>
        <dbReference type="Google" id="ProtNLM"/>
    </source>
</evidence>
<reference evidence="1" key="3">
    <citation type="submission" date="2025-09" db="UniProtKB">
        <authorList>
            <consortium name="Ensembl"/>
        </authorList>
    </citation>
    <scope>IDENTIFICATION</scope>
</reference>
<dbReference type="GeneTree" id="ENSGT01090000261174"/>
<dbReference type="AlphaFoldDB" id="A0A8C6KZI1"/>
<accession>A0A8C6KZI1</accession>
<proteinExistence type="predicted"/>